<dbReference type="Gene3D" id="2.40.30.170">
    <property type="match status" value="1"/>
</dbReference>
<evidence type="ECO:0000313" key="7">
    <source>
        <dbReference type="EMBL" id="SHK81370.1"/>
    </source>
</evidence>
<dbReference type="NCBIfam" id="TIGR01730">
    <property type="entry name" value="RND_mfp"/>
    <property type="match status" value="1"/>
</dbReference>
<evidence type="ECO:0000259" key="5">
    <source>
        <dbReference type="Pfam" id="PF25954"/>
    </source>
</evidence>
<dbReference type="Pfam" id="PF25954">
    <property type="entry name" value="Beta-barrel_RND_2"/>
    <property type="match status" value="1"/>
</dbReference>
<dbReference type="InterPro" id="IPR006143">
    <property type="entry name" value="RND_pump_MFP"/>
</dbReference>
<dbReference type="Gene3D" id="2.40.420.20">
    <property type="match status" value="1"/>
</dbReference>
<accession>A0A1M6VIS7</accession>
<dbReference type="Gene3D" id="1.10.287.470">
    <property type="entry name" value="Helix hairpin bin"/>
    <property type="match status" value="1"/>
</dbReference>
<keyword evidence="2" id="KW-0175">Coiled coil</keyword>
<protein>
    <submittedName>
        <fullName evidence="7">Membrane fusion protein, multidrug efflux system</fullName>
    </submittedName>
</protein>
<gene>
    <name evidence="7" type="ORF">SAMN05444414_101338</name>
</gene>
<keyword evidence="8" id="KW-1185">Reference proteome</keyword>
<dbReference type="InterPro" id="IPR058637">
    <property type="entry name" value="YknX-like_C"/>
</dbReference>
<dbReference type="InterPro" id="IPR058625">
    <property type="entry name" value="MdtA-like_BSH"/>
</dbReference>
<dbReference type="EMBL" id="FRBN01000001">
    <property type="protein sequence ID" value="SHK81370.1"/>
    <property type="molecule type" value="Genomic_DNA"/>
</dbReference>
<feature type="region of interest" description="Disordered" evidence="3">
    <location>
        <begin position="345"/>
        <end position="370"/>
    </location>
</feature>
<comment type="similarity">
    <text evidence="1">Belongs to the membrane fusion protein (MFP) (TC 8.A.1) family.</text>
</comment>
<sequence>MSIWKQLLLLCLLGATAYGGFKAYKTYLAPDAVAEASSGGPRPVTVELATAKTRLLQQTIEAVGTTRALQSIDIVPEVDGRLVELAITPGARVEKGDILARLDDTIERADLAEAEAVLTEQRQSVERIRQLRLTNAVSQASQEEATARLAEATAEVERARRRLKDRVITAPFAGVVGLTNYDVGARVSEGQVLTRLDDLSEIEVEFSLPETLFAQVSRGQPLSAVSAAFPGREFTGTIDAVDNRIDPVSRAFRTRALIPNPDSTLPAGMFLSLKLILSQSEELVVPEEAIIFQAAETYVFVNEGGKAARRVVVTGQRLDGMIAITSGLGPGEEVITRGLQRVRPGSDLKIKGEDEGATAKSSAGTPEKAT</sequence>
<feature type="domain" description="YknX-like C-terminal permuted SH3-like" evidence="6">
    <location>
        <begin position="283"/>
        <end position="348"/>
    </location>
</feature>
<dbReference type="STRING" id="1054996.SAMN05444414_101338"/>
<dbReference type="Gene3D" id="2.40.50.100">
    <property type="match status" value="1"/>
</dbReference>
<evidence type="ECO:0000259" key="6">
    <source>
        <dbReference type="Pfam" id="PF25989"/>
    </source>
</evidence>
<feature type="domain" description="CusB-like beta-barrel" evidence="5">
    <location>
        <begin position="204"/>
        <end position="275"/>
    </location>
</feature>
<dbReference type="SUPFAM" id="SSF111369">
    <property type="entry name" value="HlyD-like secretion proteins"/>
    <property type="match status" value="1"/>
</dbReference>
<evidence type="ECO:0000259" key="4">
    <source>
        <dbReference type="Pfam" id="PF25917"/>
    </source>
</evidence>
<dbReference type="OrthoDB" id="9806939at2"/>
<proteinExistence type="inferred from homology"/>
<evidence type="ECO:0000313" key="8">
    <source>
        <dbReference type="Proteomes" id="UP000184191"/>
    </source>
</evidence>
<dbReference type="InterPro" id="IPR058792">
    <property type="entry name" value="Beta-barrel_RND_2"/>
</dbReference>
<dbReference type="PANTHER" id="PTHR30469">
    <property type="entry name" value="MULTIDRUG RESISTANCE PROTEIN MDTA"/>
    <property type="match status" value="1"/>
</dbReference>
<dbReference type="FunFam" id="2.40.30.170:FF:000010">
    <property type="entry name" value="Efflux RND transporter periplasmic adaptor subunit"/>
    <property type="match status" value="1"/>
</dbReference>
<dbReference type="Proteomes" id="UP000184191">
    <property type="component" value="Unassembled WGS sequence"/>
</dbReference>
<name>A0A1M6VIS7_9RHOB</name>
<feature type="domain" description="Multidrug resistance protein MdtA-like barrel-sandwich hybrid" evidence="4">
    <location>
        <begin position="72"/>
        <end position="192"/>
    </location>
</feature>
<dbReference type="RefSeq" id="WP_073194623.1">
    <property type="nucleotide sequence ID" value="NZ_FRBN01000001.1"/>
</dbReference>
<dbReference type="AlphaFoldDB" id="A0A1M6VIS7"/>
<dbReference type="GO" id="GO:0015562">
    <property type="term" value="F:efflux transmembrane transporter activity"/>
    <property type="evidence" value="ECO:0007669"/>
    <property type="project" value="TreeGrafter"/>
</dbReference>
<dbReference type="GO" id="GO:1990281">
    <property type="term" value="C:efflux pump complex"/>
    <property type="evidence" value="ECO:0007669"/>
    <property type="project" value="TreeGrafter"/>
</dbReference>
<evidence type="ECO:0000256" key="2">
    <source>
        <dbReference type="SAM" id="Coils"/>
    </source>
</evidence>
<reference evidence="8" key="1">
    <citation type="submission" date="2016-11" db="EMBL/GenBank/DDBJ databases">
        <authorList>
            <person name="Varghese N."/>
            <person name="Submissions S."/>
        </authorList>
    </citation>
    <scope>NUCLEOTIDE SEQUENCE [LARGE SCALE GENOMIC DNA]</scope>
    <source>
        <strain evidence="8">DSM 29327</strain>
    </source>
</reference>
<dbReference type="Pfam" id="PF25989">
    <property type="entry name" value="YknX_C"/>
    <property type="match status" value="1"/>
</dbReference>
<evidence type="ECO:0000256" key="3">
    <source>
        <dbReference type="SAM" id="MobiDB-lite"/>
    </source>
</evidence>
<feature type="compositionally biased region" description="Basic and acidic residues" evidence="3">
    <location>
        <begin position="345"/>
        <end position="354"/>
    </location>
</feature>
<dbReference type="PANTHER" id="PTHR30469:SF11">
    <property type="entry name" value="BLL4320 PROTEIN"/>
    <property type="match status" value="1"/>
</dbReference>
<evidence type="ECO:0000256" key="1">
    <source>
        <dbReference type="ARBA" id="ARBA00009477"/>
    </source>
</evidence>
<dbReference type="Pfam" id="PF25917">
    <property type="entry name" value="BSH_RND"/>
    <property type="match status" value="1"/>
</dbReference>
<organism evidence="7 8">
    <name type="scientific">Roseovarius marisflavi</name>
    <dbReference type="NCBI Taxonomy" id="1054996"/>
    <lineage>
        <taxon>Bacteria</taxon>
        <taxon>Pseudomonadati</taxon>
        <taxon>Pseudomonadota</taxon>
        <taxon>Alphaproteobacteria</taxon>
        <taxon>Rhodobacterales</taxon>
        <taxon>Roseobacteraceae</taxon>
        <taxon>Roseovarius</taxon>
    </lineage>
</organism>
<feature type="coiled-coil region" evidence="2">
    <location>
        <begin position="111"/>
        <end position="162"/>
    </location>
</feature>